<sequence length="85" mass="9161">MGALCNGPVVAGIGLFLVIMPKRKTKSESQSSCVIIHDDDDANINLAHPCMMGHFHACQVKSAVTPWLPTDSLARRGPQRCEDAT</sequence>
<gene>
    <name evidence="1" type="ORF">TCM_029822</name>
</gene>
<proteinExistence type="predicted"/>
<evidence type="ECO:0000313" key="2">
    <source>
        <dbReference type="Proteomes" id="UP000026915"/>
    </source>
</evidence>
<keyword evidence="2" id="KW-1185">Reference proteome</keyword>
<name>A0A061GGD7_THECC</name>
<dbReference type="InParanoid" id="A0A061GGD7"/>
<protein>
    <submittedName>
        <fullName evidence="1">Uncharacterized protein</fullName>
    </submittedName>
</protein>
<dbReference type="Gramene" id="EOY28182">
    <property type="protein sequence ID" value="EOY28182"/>
    <property type="gene ID" value="TCM_029822"/>
</dbReference>
<dbReference type="EMBL" id="CM001884">
    <property type="protein sequence ID" value="EOY28182.1"/>
    <property type="molecule type" value="Genomic_DNA"/>
</dbReference>
<organism evidence="1 2">
    <name type="scientific">Theobroma cacao</name>
    <name type="common">Cacao</name>
    <name type="synonym">Cocoa</name>
    <dbReference type="NCBI Taxonomy" id="3641"/>
    <lineage>
        <taxon>Eukaryota</taxon>
        <taxon>Viridiplantae</taxon>
        <taxon>Streptophyta</taxon>
        <taxon>Embryophyta</taxon>
        <taxon>Tracheophyta</taxon>
        <taxon>Spermatophyta</taxon>
        <taxon>Magnoliopsida</taxon>
        <taxon>eudicotyledons</taxon>
        <taxon>Gunneridae</taxon>
        <taxon>Pentapetalae</taxon>
        <taxon>rosids</taxon>
        <taxon>malvids</taxon>
        <taxon>Malvales</taxon>
        <taxon>Malvaceae</taxon>
        <taxon>Byttnerioideae</taxon>
        <taxon>Theobroma</taxon>
    </lineage>
</organism>
<dbReference type="HOGENOM" id="CLU_2517155_0_0_1"/>
<reference evidence="1 2" key="1">
    <citation type="journal article" date="2013" name="Genome Biol.">
        <title>The genome sequence of the most widely cultivated cacao type and its use to identify candidate genes regulating pod color.</title>
        <authorList>
            <person name="Motamayor J.C."/>
            <person name="Mockaitis K."/>
            <person name="Schmutz J."/>
            <person name="Haiminen N."/>
            <person name="Iii D.L."/>
            <person name="Cornejo O."/>
            <person name="Findley S.D."/>
            <person name="Zheng P."/>
            <person name="Utro F."/>
            <person name="Royaert S."/>
            <person name="Saski C."/>
            <person name="Jenkins J."/>
            <person name="Podicheti R."/>
            <person name="Zhao M."/>
            <person name="Scheffler B.E."/>
            <person name="Stack J.C."/>
            <person name="Feltus F.A."/>
            <person name="Mustiga G.M."/>
            <person name="Amores F."/>
            <person name="Phillips W."/>
            <person name="Marelli J.P."/>
            <person name="May G.D."/>
            <person name="Shapiro H."/>
            <person name="Ma J."/>
            <person name="Bustamante C.D."/>
            <person name="Schnell R.J."/>
            <person name="Main D."/>
            <person name="Gilbert D."/>
            <person name="Parida L."/>
            <person name="Kuhn D.N."/>
        </authorList>
    </citation>
    <scope>NUCLEOTIDE SEQUENCE [LARGE SCALE GENOMIC DNA]</scope>
    <source>
        <strain evidence="2">cv. Matina 1-6</strain>
    </source>
</reference>
<dbReference type="AlphaFoldDB" id="A0A061GGD7"/>
<evidence type="ECO:0000313" key="1">
    <source>
        <dbReference type="EMBL" id="EOY28182.1"/>
    </source>
</evidence>
<accession>A0A061GGD7</accession>
<dbReference type="Proteomes" id="UP000026915">
    <property type="component" value="Chromosome 6"/>
</dbReference>